<proteinExistence type="predicted"/>
<dbReference type="PROSITE" id="PS00217">
    <property type="entry name" value="SUGAR_TRANSPORT_2"/>
    <property type="match status" value="1"/>
</dbReference>
<feature type="transmembrane region" description="Helical" evidence="5">
    <location>
        <begin position="202"/>
        <end position="224"/>
    </location>
</feature>
<sequence length="381" mass="41210">MVIFVYFLVFGAAIGTGMVKPLLPLYLRGLGASAFEVGLLVSGFMLARSISSLLIGALSDRIGRTPFIVMGLLGLSLSTFALVLIPNPHLVVLVRTLQGFFAGAVWPQLQILVGEASKRSFRSRAIGIYFIIGSLGMGIGSGLASLVLSLVTRYRSIPEQDAVKWVFVIAAFVVLLSMAFIREGKGERVKEKSTEGAFRLGAWIYVFGFFMGFILGLYNSIFLLHLKEFFGFNMRGVALLMFLFGLGGITFTYLLSHMADKLDGMWVLRGIVAVAAFSSLFLPLTRSLTVSLILAFFILCAMRGFLPVSRSIVISSGGKKGTKVGALNSVSNLGSVVSPLIGGYAYDRLRIFGSRISIFLLLGVLILVILTVEVVGSLSRR</sequence>
<evidence type="ECO:0000259" key="6">
    <source>
        <dbReference type="PROSITE" id="PS50850"/>
    </source>
</evidence>
<feature type="transmembrane region" description="Helical" evidence="5">
    <location>
        <begin position="67"/>
        <end position="85"/>
    </location>
</feature>
<feature type="transmembrane region" description="Helical" evidence="5">
    <location>
        <begin position="236"/>
        <end position="254"/>
    </location>
</feature>
<feature type="transmembrane region" description="Helical" evidence="5">
    <location>
        <begin position="266"/>
        <end position="282"/>
    </location>
</feature>
<evidence type="ECO:0000313" key="7">
    <source>
        <dbReference type="EMBL" id="HDM90863.1"/>
    </source>
</evidence>
<dbReference type="InterPro" id="IPR011701">
    <property type="entry name" value="MFS"/>
</dbReference>
<comment type="caution">
    <text evidence="7">The sequence shown here is derived from an EMBL/GenBank/DDBJ whole genome shotgun (WGS) entry which is preliminary data.</text>
</comment>
<dbReference type="GO" id="GO:0022857">
    <property type="term" value="F:transmembrane transporter activity"/>
    <property type="evidence" value="ECO:0007669"/>
    <property type="project" value="InterPro"/>
</dbReference>
<evidence type="ECO:0000256" key="1">
    <source>
        <dbReference type="ARBA" id="ARBA00004141"/>
    </source>
</evidence>
<dbReference type="SUPFAM" id="SSF103473">
    <property type="entry name" value="MFS general substrate transporter"/>
    <property type="match status" value="1"/>
</dbReference>
<evidence type="ECO:0000256" key="5">
    <source>
        <dbReference type="SAM" id="Phobius"/>
    </source>
</evidence>
<keyword evidence="4 5" id="KW-0472">Membrane</keyword>
<dbReference type="AlphaFoldDB" id="A0A7C1BEU1"/>
<organism evidence="7">
    <name type="scientific">candidate division WOR-3 bacterium</name>
    <dbReference type="NCBI Taxonomy" id="2052148"/>
    <lineage>
        <taxon>Bacteria</taxon>
        <taxon>Bacteria division WOR-3</taxon>
    </lineage>
</organism>
<evidence type="ECO:0000256" key="2">
    <source>
        <dbReference type="ARBA" id="ARBA00022692"/>
    </source>
</evidence>
<dbReference type="PANTHER" id="PTHR23518">
    <property type="entry name" value="C-METHYLTRANSFERASE"/>
    <property type="match status" value="1"/>
</dbReference>
<reference evidence="7" key="1">
    <citation type="journal article" date="2020" name="mSystems">
        <title>Genome- and Community-Level Interaction Insights into Carbon Utilization and Element Cycling Functions of Hydrothermarchaeota in Hydrothermal Sediment.</title>
        <authorList>
            <person name="Zhou Z."/>
            <person name="Liu Y."/>
            <person name="Xu W."/>
            <person name="Pan J."/>
            <person name="Luo Z.H."/>
            <person name="Li M."/>
        </authorList>
    </citation>
    <scope>NUCLEOTIDE SEQUENCE [LARGE SCALE GENOMIC DNA]</scope>
    <source>
        <strain evidence="7">HyVt-237</strain>
    </source>
</reference>
<feature type="transmembrane region" description="Helical" evidence="5">
    <location>
        <begin position="288"/>
        <end position="306"/>
    </location>
</feature>
<feature type="domain" description="Major facilitator superfamily (MFS) profile" evidence="6">
    <location>
        <begin position="1"/>
        <end position="381"/>
    </location>
</feature>
<name>A0A7C1BEU1_UNCW3</name>
<protein>
    <submittedName>
        <fullName evidence="7">MFS transporter</fullName>
    </submittedName>
</protein>
<evidence type="ECO:0000256" key="3">
    <source>
        <dbReference type="ARBA" id="ARBA00022989"/>
    </source>
</evidence>
<feature type="transmembrane region" description="Helical" evidence="5">
    <location>
        <begin position="126"/>
        <end position="150"/>
    </location>
</feature>
<gene>
    <name evidence="7" type="ORF">ENG67_06635</name>
</gene>
<dbReference type="GO" id="GO:0016020">
    <property type="term" value="C:membrane"/>
    <property type="evidence" value="ECO:0007669"/>
    <property type="project" value="UniProtKB-SubCell"/>
</dbReference>
<feature type="transmembrane region" description="Helical" evidence="5">
    <location>
        <begin position="162"/>
        <end position="181"/>
    </location>
</feature>
<dbReference type="InterPro" id="IPR020846">
    <property type="entry name" value="MFS_dom"/>
</dbReference>
<dbReference type="InterPro" id="IPR036259">
    <property type="entry name" value="MFS_trans_sf"/>
</dbReference>
<dbReference type="CDD" id="cd17325">
    <property type="entry name" value="MFS_MdtG_SLC18_like"/>
    <property type="match status" value="1"/>
</dbReference>
<feature type="transmembrane region" description="Helical" evidence="5">
    <location>
        <begin position="326"/>
        <end position="346"/>
    </location>
</feature>
<feature type="transmembrane region" description="Helical" evidence="5">
    <location>
        <begin position="97"/>
        <end position="114"/>
    </location>
</feature>
<comment type="subcellular location">
    <subcellularLocation>
        <location evidence="1">Membrane</location>
        <topology evidence="1">Multi-pass membrane protein</topology>
    </subcellularLocation>
</comment>
<dbReference type="Gene3D" id="1.20.1250.20">
    <property type="entry name" value="MFS general substrate transporter like domains"/>
    <property type="match status" value="1"/>
</dbReference>
<dbReference type="EMBL" id="DRBW01000244">
    <property type="protein sequence ID" value="HDM90863.1"/>
    <property type="molecule type" value="Genomic_DNA"/>
</dbReference>
<dbReference type="Proteomes" id="UP000885931">
    <property type="component" value="Unassembled WGS sequence"/>
</dbReference>
<feature type="transmembrane region" description="Helical" evidence="5">
    <location>
        <begin position="358"/>
        <end position="378"/>
    </location>
</feature>
<dbReference type="InterPro" id="IPR005829">
    <property type="entry name" value="Sugar_transporter_CS"/>
</dbReference>
<accession>A0A7C1BEU1</accession>
<dbReference type="Pfam" id="PF07690">
    <property type="entry name" value="MFS_1"/>
    <property type="match status" value="1"/>
</dbReference>
<dbReference type="PANTHER" id="PTHR23518:SF2">
    <property type="entry name" value="MAJOR FACILITATOR SUPERFAMILY TRANSPORTER"/>
    <property type="match status" value="1"/>
</dbReference>
<keyword evidence="3 5" id="KW-1133">Transmembrane helix</keyword>
<dbReference type="PROSITE" id="PS50850">
    <property type="entry name" value="MFS"/>
    <property type="match status" value="1"/>
</dbReference>
<evidence type="ECO:0000256" key="4">
    <source>
        <dbReference type="ARBA" id="ARBA00023136"/>
    </source>
</evidence>
<keyword evidence="2 5" id="KW-0812">Transmembrane</keyword>